<comment type="similarity">
    <text evidence="6">Belongs to the radical SAM superfamily. Anaerobic sulfatase-maturating enzyme family.</text>
</comment>
<evidence type="ECO:0000256" key="2">
    <source>
        <dbReference type="ARBA" id="ARBA00022691"/>
    </source>
</evidence>
<dbReference type="InterPro" id="IPR006638">
    <property type="entry name" value="Elp3/MiaA/NifB-like_rSAM"/>
</dbReference>
<evidence type="ECO:0000256" key="4">
    <source>
        <dbReference type="ARBA" id="ARBA00023004"/>
    </source>
</evidence>
<dbReference type="Pfam" id="PF04055">
    <property type="entry name" value="Radical_SAM"/>
    <property type="match status" value="1"/>
</dbReference>
<reference evidence="8" key="1">
    <citation type="submission" date="2021-03" db="EMBL/GenBank/DDBJ databases">
        <title>Genomic Encyclopedia of Type Strains, Phase IV (KMG-IV): sequencing the most valuable type-strain genomes for metagenomic binning, comparative biology and taxonomic classification.</title>
        <authorList>
            <person name="Goeker M."/>
        </authorList>
    </citation>
    <scope>NUCLEOTIDE SEQUENCE</scope>
    <source>
        <strain evidence="8">DSM 101588</strain>
    </source>
</reference>
<dbReference type="CDD" id="cd01335">
    <property type="entry name" value="Radical_SAM"/>
    <property type="match status" value="1"/>
</dbReference>
<evidence type="ECO:0000256" key="6">
    <source>
        <dbReference type="ARBA" id="ARBA00023601"/>
    </source>
</evidence>
<evidence type="ECO:0000259" key="7">
    <source>
        <dbReference type="SMART" id="SM00729"/>
    </source>
</evidence>
<keyword evidence="9" id="KW-1185">Reference proteome</keyword>
<dbReference type="InterPro" id="IPR007197">
    <property type="entry name" value="rSAM"/>
</dbReference>
<dbReference type="PANTHER" id="PTHR43273:SF3">
    <property type="entry name" value="ANAEROBIC SULFATASE-MATURATING ENZYME HOMOLOG ASLB-RELATED"/>
    <property type="match status" value="1"/>
</dbReference>
<evidence type="ECO:0000313" key="9">
    <source>
        <dbReference type="Proteomes" id="UP001166402"/>
    </source>
</evidence>
<dbReference type="InterPro" id="IPR023885">
    <property type="entry name" value="4Fe4S-binding_SPASM_dom"/>
</dbReference>
<organism evidence="8 9">
    <name type="scientific">Thermoanaerobacterium butyriciformans</name>
    <dbReference type="NCBI Taxonomy" id="1702242"/>
    <lineage>
        <taxon>Bacteria</taxon>
        <taxon>Bacillati</taxon>
        <taxon>Bacillota</taxon>
        <taxon>Clostridia</taxon>
        <taxon>Thermoanaerobacterales</taxon>
        <taxon>Thermoanaerobacteraceae</taxon>
        <taxon>Thermoanaerobacterium</taxon>
    </lineage>
</organism>
<keyword evidence="3" id="KW-0479">Metal-binding</keyword>
<dbReference type="Proteomes" id="UP001166402">
    <property type="component" value="Unassembled WGS sequence"/>
</dbReference>
<dbReference type="InterPro" id="IPR013785">
    <property type="entry name" value="Aldolase_TIM"/>
</dbReference>
<proteinExistence type="inferred from homology"/>
<name>A0ABS4NCY4_9THEO</name>
<dbReference type="EMBL" id="JAGGLT010000002">
    <property type="protein sequence ID" value="MBP2070840.1"/>
    <property type="molecule type" value="Genomic_DNA"/>
</dbReference>
<dbReference type="SMART" id="SM00729">
    <property type="entry name" value="Elp3"/>
    <property type="match status" value="1"/>
</dbReference>
<evidence type="ECO:0000313" key="8">
    <source>
        <dbReference type="EMBL" id="MBP2070840.1"/>
    </source>
</evidence>
<dbReference type="SFLD" id="SFLDG01072">
    <property type="entry name" value="dehydrogenase_like"/>
    <property type="match status" value="1"/>
</dbReference>
<dbReference type="InterPro" id="IPR058240">
    <property type="entry name" value="rSAM_sf"/>
</dbReference>
<dbReference type="Gene3D" id="3.20.20.70">
    <property type="entry name" value="Aldolase class I"/>
    <property type="match status" value="1"/>
</dbReference>
<dbReference type="Pfam" id="PF13186">
    <property type="entry name" value="SPASM"/>
    <property type="match status" value="1"/>
</dbReference>
<gene>
    <name evidence="8" type="ORF">J2Z80_000338</name>
</gene>
<dbReference type="NCBIfam" id="TIGR04085">
    <property type="entry name" value="rSAM_more_4Fe4S"/>
    <property type="match status" value="1"/>
</dbReference>
<dbReference type="SFLD" id="SFLDS00029">
    <property type="entry name" value="Radical_SAM"/>
    <property type="match status" value="1"/>
</dbReference>
<evidence type="ECO:0000256" key="5">
    <source>
        <dbReference type="ARBA" id="ARBA00023014"/>
    </source>
</evidence>
<dbReference type="InterPro" id="IPR023867">
    <property type="entry name" value="Sulphatase_maturase_rSAM"/>
</dbReference>
<comment type="cofactor">
    <cofactor evidence="1">
        <name>[4Fe-4S] cluster</name>
        <dbReference type="ChEBI" id="CHEBI:49883"/>
    </cofactor>
</comment>
<comment type="caution">
    <text evidence="8">The sequence shown here is derived from an EMBL/GenBank/DDBJ whole genome shotgun (WGS) entry which is preliminary data.</text>
</comment>
<accession>A0ABS4NCY4</accession>
<evidence type="ECO:0000256" key="1">
    <source>
        <dbReference type="ARBA" id="ARBA00001966"/>
    </source>
</evidence>
<dbReference type="SFLD" id="SFLDG01067">
    <property type="entry name" value="SPASM/twitch_domain_containing"/>
    <property type="match status" value="1"/>
</dbReference>
<keyword evidence="2" id="KW-0949">S-adenosyl-L-methionine</keyword>
<keyword evidence="5" id="KW-0411">Iron-sulfur</keyword>
<dbReference type="SUPFAM" id="SSF102114">
    <property type="entry name" value="Radical SAM enzymes"/>
    <property type="match status" value="1"/>
</dbReference>
<evidence type="ECO:0000256" key="3">
    <source>
        <dbReference type="ARBA" id="ARBA00022723"/>
    </source>
</evidence>
<dbReference type="PANTHER" id="PTHR43273">
    <property type="entry name" value="ANAEROBIC SULFATASE-MATURATING ENZYME HOMOLOG ASLB-RELATED"/>
    <property type="match status" value="1"/>
</dbReference>
<keyword evidence="4" id="KW-0408">Iron</keyword>
<protein>
    <submittedName>
        <fullName evidence="8">Radical SAM protein with 4Fe4S-binding SPASM domain</fullName>
    </submittedName>
</protein>
<dbReference type="RefSeq" id="WP_209452808.1">
    <property type="nucleotide sequence ID" value="NZ_JAGGLT010000002.1"/>
</dbReference>
<dbReference type="SFLD" id="SFLDG01386">
    <property type="entry name" value="main_SPASM_domain-containing"/>
    <property type="match status" value="1"/>
</dbReference>
<feature type="domain" description="Elp3/MiaA/NifB-like radical SAM core" evidence="7">
    <location>
        <begin position="94"/>
        <end position="305"/>
    </location>
</feature>
<sequence>MNYKEKIKKYFEDNEIKANTDDELKKIVILTDEHDKWSYFARRVNEKDNCINVKCTNDNQIEIVFDKKDESAYQQFYNALLKKYYLVSPKLKYFSLLIKPTHRCNLDCKYCYDKPYREKIKTDMSFTTLDRILKLLSEYTERVQLIWHGGEPTMVGIQWYIKAYEEVISKYPMLHIDSYIMSNGVNYNEKWFNIFKQYKISPGMSYNAMYQEKLRVSNQDHENLQINKKINQKLEDILKLSVKVGPKIGTIDVITKTNYKDQIQIYEYYKKIGISTSMNMVFHTAQTEKNDLELSPEEYEKEFIKYFKYWLYDKNGTYERSAAEMLSIVIGDMNGATCRNHDCRYHWIGVNPLGEIYPCDRYYPEKYKMNTVFDINSIDEAFNTEGYKTFVKEVQQRFDTTCKKCGYWFACHGGCSASAIESTGNAAGVEKNYCEFFRRAYNDVYDVLRNVDVIHDKNLNPYVRSVMINKGFYSIKDIYDVLKFLGKNIVLTYDKNNLLNCSEYKVFRGINFMSDVGTKYSFHVDVINSLEFKDIKINEQKRKEDLVKYLMEVAKDAYNDRVSEFCSNGSV</sequence>